<keyword evidence="2" id="KW-1185">Reference proteome</keyword>
<name>A0ABT6G6K1_9PROT</name>
<reference evidence="1 2" key="1">
    <citation type="submission" date="2023-03" db="EMBL/GenBank/DDBJ databases">
        <title>Strain FZY0004 represents a novel species in the genus Thalassospira isolated from seawater.</title>
        <authorList>
            <person name="Fu Z.-Y."/>
        </authorList>
    </citation>
    <scope>NUCLEOTIDE SEQUENCE [LARGE SCALE GENOMIC DNA]</scope>
    <source>
        <strain evidence="1 2">FZY0004</strain>
    </source>
</reference>
<comment type="caution">
    <text evidence="1">The sequence shown here is derived from an EMBL/GenBank/DDBJ whole genome shotgun (WGS) entry which is preliminary data.</text>
</comment>
<sequence length="312" mass="34522">MSRYHSYVRMLVIAACLAFGTKPDARAQHAAPSQGSNDIQAELGQFGDIALYVFDGRADFLARIDETLGLGNIKDPETTFAKLPRSPFTITGRQYGKALATCQIFVPANLTPLLDQEIFAQLMRGWFGQQLSYATSVDMTYRWLIYHEVRHCQPDHFGGTDTENHMDERDADLFAFDKLSTKANRNALATDILAFRMITSALFADRAHMTGLSIKRGLAPQSDQEAINTEQEIAAFLATRRLVTAHAKAIAAKATPTNLELIRAITELRERSVAGTIKTDNPLISEILIDLDDAVAHFAPKLHASVATRRSN</sequence>
<dbReference type="RefSeq" id="WP_147250706.1">
    <property type="nucleotide sequence ID" value="NZ_JARSBO010000001.1"/>
</dbReference>
<protein>
    <submittedName>
        <fullName evidence="1">Uncharacterized protein</fullName>
    </submittedName>
</protein>
<proteinExistence type="predicted"/>
<gene>
    <name evidence="1" type="ORF">P7680_01555</name>
</gene>
<dbReference type="Proteomes" id="UP001529180">
    <property type="component" value="Unassembled WGS sequence"/>
</dbReference>
<dbReference type="EMBL" id="JARSBO010000001">
    <property type="protein sequence ID" value="MDG4717661.1"/>
    <property type="molecule type" value="Genomic_DNA"/>
</dbReference>
<accession>A0ABT6G6K1</accession>
<evidence type="ECO:0000313" key="1">
    <source>
        <dbReference type="EMBL" id="MDG4717661.1"/>
    </source>
</evidence>
<organism evidence="1 2">
    <name type="scientific">Thalassospira aquimaris</name>
    <dbReference type="NCBI Taxonomy" id="3037796"/>
    <lineage>
        <taxon>Bacteria</taxon>
        <taxon>Pseudomonadati</taxon>
        <taxon>Pseudomonadota</taxon>
        <taxon>Alphaproteobacteria</taxon>
        <taxon>Rhodospirillales</taxon>
        <taxon>Thalassospiraceae</taxon>
        <taxon>Thalassospira</taxon>
    </lineage>
</organism>
<evidence type="ECO:0000313" key="2">
    <source>
        <dbReference type="Proteomes" id="UP001529180"/>
    </source>
</evidence>